<dbReference type="EMBL" id="BPLQ01010304">
    <property type="protein sequence ID" value="GIY49846.1"/>
    <property type="molecule type" value="Genomic_DNA"/>
</dbReference>
<keyword evidence="2" id="KW-1185">Reference proteome</keyword>
<proteinExistence type="predicted"/>
<evidence type="ECO:0000313" key="1">
    <source>
        <dbReference type="EMBL" id="GIY49846.1"/>
    </source>
</evidence>
<accession>A0AAV4TXL4</accession>
<protein>
    <submittedName>
        <fullName evidence="1">Uncharacterized protein</fullName>
    </submittedName>
</protein>
<name>A0AAV4TXL4_9ARAC</name>
<evidence type="ECO:0000313" key="2">
    <source>
        <dbReference type="Proteomes" id="UP001054837"/>
    </source>
</evidence>
<dbReference type="AlphaFoldDB" id="A0AAV4TXL4"/>
<dbReference type="Proteomes" id="UP001054837">
    <property type="component" value="Unassembled WGS sequence"/>
</dbReference>
<reference evidence="1 2" key="1">
    <citation type="submission" date="2021-06" db="EMBL/GenBank/DDBJ databases">
        <title>Caerostris darwini draft genome.</title>
        <authorList>
            <person name="Kono N."/>
            <person name="Arakawa K."/>
        </authorList>
    </citation>
    <scope>NUCLEOTIDE SEQUENCE [LARGE SCALE GENOMIC DNA]</scope>
</reference>
<gene>
    <name evidence="1" type="ORF">CDAR_602371</name>
</gene>
<feature type="non-terminal residue" evidence="1">
    <location>
        <position position="1"/>
    </location>
</feature>
<organism evidence="1 2">
    <name type="scientific">Caerostris darwini</name>
    <dbReference type="NCBI Taxonomy" id="1538125"/>
    <lineage>
        <taxon>Eukaryota</taxon>
        <taxon>Metazoa</taxon>
        <taxon>Ecdysozoa</taxon>
        <taxon>Arthropoda</taxon>
        <taxon>Chelicerata</taxon>
        <taxon>Arachnida</taxon>
        <taxon>Araneae</taxon>
        <taxon>Araneomorphae</taxon>
        <taxon>Entelegynae</taxon>
        <taxon>Araneoidea</taxon>
        <taxon>Araneidae</taxon>
        <taxon>Caerostris</taxon>
    </lineage>
</organism>
<sequence>TVPNGRAKEAARSLLPVSTMLKGYLTVFNEHAQKLVEFLQEETDKEFTFVENPISLCSLDILCGELNDTENHV</sequence>
<comment type="caution">
    <text evidence="1">The sequence shown here is derived from an EMBL/GenBank/DDBJ whole genome shotgun (WGS) entry which is preliminary data.</text>
</comment>